<dbReference type="AlphaFoldDB" id="A0A497XAK4"/>
<dbReference type="RefSeq" id="WP_165904778.1">
    <property type="nucleotide sequence ID" value="NZ_BHVV01000003.1"/>
</dbReference>
<evidence type="ECO:0000313" key="1">
    <source>
        <dbReference type="EMBL" id="RLJ63584.1"/>
    </source>
</evidence>
<dbReference type="Proteomes" id="UP000268908">
    <property type="component" value="Unassembled WGS sequence"/>
</dbReference>
<evidence type="ECO:0000313" key="2">
    <source>
        <dbReference type="Proteomes" id="UP000268908"/>
    </source>
</evidence>
<gene>
    <name evidence="1" type="ORF">DFR35_2213</name>
</gene>
<dbReference type="EMBL" id="RCCI01000006">
    <property type="protein sequence ID" value="RLJ63584.1"/>
    <property type="molecule type" value="Genomic_DNA"/>
</dbReference>
<comment type="caution">
    <text evidence="1">The sequence shown here is derived from an EMBL/GenBank/DDBJ whole genome shotgun (WGS) entry which is preliminary data.</text>
</comment>
<proteinExistence type="predicted"/>
<reference evidence="1 2" key="1">
    <citation type="submission" date="2018-10" db="EMBL/GenBank/DDBJ databases">
        <title>Genomic Encyclopedia of Type Strains, Phase IV (KMG-IV): sequencing the most valuable type-strain genomes for metagenomic binning, comparative biology and taxonomic classification.</title>
        <authorList>
            <person name="Goeker M."/>
        </authorList>
    </citation>
    <scope>NUCLEOTIDE SEQUENCE [LARGE SCALE GENOMIC DNA]</scope>
    <source>
        <strain evidence="1 2">DSM 26916</strain>
    </source>
</reference>
<name>A0A497XAK4_9PROT</name>
<keyword evidence="2" id="KW-1185">Reference proteome</keyword>
<organism evidence="1 2">
    <name type="scientific">Sulfurisoma sediminicola</name>
    <dbReference type="NCBI Taxonomy" id="1381557"/>
    <lineage>
        <taxon>Bacteria</taxon>
        <taxon>Pseudomonadati</taxon>
        <taxon>Pseudomonadota</taxon>
        <taxon>Betaproteobacteria</taxon>
        <taxon>Nitrosomonadales</taxon>
        <taxon>Sterolibacteriaceae</taxon>
        <taxon>Sulfurisoma</taxon>
    </lineage>
</organism>
<accession>A0A497XAK4</accession>
<protein>
    <submittedName>
        <fullName evidence="1">Type IV pilus assembly protein PilV</fullName>
    </submittedName>
</protein>
<sequence length="169" mass="17758">MSDLNMKTHQRGSFILEALIAILIFTTGILGLIALQGTAISTTTDTRYRVEANQFANRILAAIQGSVNRTSEAAFQASLNSFASQPGGGDLPNGCTFSSAALSGVAPGNDIVSAWRTDLNASGSRLPAANAQVRVTWGTGTANQVRIVVCWQQPGLPVMRRHVVTGSIS</sequence>